<evidence type="ECO:0000313" key="1">
    <source>
        <dbReference type="EMBL" id="MBC3477304.1"/>
    </source>
</evidence>
<keyword evidence="2" id="KW-1185">Reference proteome</keyword>
<name>A0ABR6V9T5_9PSED</name>
<sequence length="88" mass="9297">MAAKALKHDLSEKAIDNLEVSIPQTAACATYAAYVRALAAGHTVLRVEGSNIVAASAEGVVRVVNKTKPRRKVTVGEVVKVRRLEASA</sequence>
<reference evidence="1 2" key="1">
    <citation type="journal article" date="2020" name="Microorganisms">
        <title>Reliable Identification of Environmental Pseudomonas Isolates Using the rpoD Gene.</title>
        <authorList>
            <consortium name="The Broad Institute Genome Sequencing Platform"/>
            <person name="Girard L."/>
            <person name="Lood C."/>
            <person name="Rokni-Zadeh H."/>
            <person name="van Noort V."/>
            <person name="Lavigne R."/>
            <person name="De Mot R."/>
        </authorList>
    </citation>
    <scope>NUCLEOTIDE SEQUENCE [LARGE SCALE GENOMIC DNA]</scope>
    <source>
        <strain evidence="1 2">RW7P2</strain>
    </source>
</reference>
<dbReference type="RefSeq" id="WP_023380514.1">
    <property type="nucleotide sequence ID" value="NZ_JABWRR010000011.1"/>
</dbReference>
<comment type="caution">
    <text evidence="1">The sequence shown here is derived from an EMBL/GenBank/DDBJ whole genome shotgun (WGS) entry which is preliminary data.</text>
</comment>
<organism evidence="1 2">
    <name type="scientific">Pseudomonas taiwanensis</name>
    <dbReference type="NCBI Taxonomy" id="470150"/>
    <lineage>
        <taxon>Bacteria</taxon>
        <taxon>Pseudomonadati</taxon>
        <taxon>Pseudomonadota</taxon>
        <taxon>Gammaproteobacteria</taxon>
        <taxon>Pseudomonadales</taxon>
        <taxon>Pseudomonadaceae</taxon>
        <taxon>Pseudomonas</taxon>
    </lineage>
</organism>
<gene>
    <name evidence="1" type="ORF">HU747_17085</name>
</gene>
<dbReference type="EMBL" id="JABWRS010000012">
    <property type="protein sequence ID" value="MBC3477304.1"/>
    <property type="molecule type" value="Genomic_DNA"/>
</dbReference>
<dbReference type="Proteomes" id="UP000628086">
    <property type="component" value="Unassembled WGS sequence"/>
</dbReference>
<accession>A0ABR6V9T5</accession>
<protein>
    <submittedName>
        <fullName evidence="1">Uncharacterized protein</fullName>
    </submittedName>
</protein>
<proteinExistence type="predicted"/>
<evidence type="ECO:0000313" key="2">
    <source>
        <dbReference type="Proteomes" id="UP000628086"/>
    </source>
</evidence>